<feature type="transmembrane region" description="Helical" evidence="7">
    <location>
        <begin position="105"/>
        <end position="125"/>
    </location>
</feature>
<evidence type="ECO:0000256" key="1">
    <source>
        <dbReference type="ARBA" id="ARBA00004651"/>
    </source>
</evidence>
<dbReference type="STRING" id="663278.Ethha_1295"/>
<gene>
    <name evidence="9" type="ordered locus">Ethha_1295</name>
</gene>
<evidence type="ECO:0000256" key="6">
    <source>
        <dbReference type="ARBA" id="ARBA00023136"/>
    </source>
</evidence>
<evidence type="ECO:0000313" key="9">
    <source>
        <dbReference type="EMBL" id="ADU26835.1"/>
    </source>
</evidence>
<dbReference type="NCBIfam" id="NF008873">
    <property type="entry name" value="PRK11909.1"/>
    <property type="match status" value="1"/>
</dbReference>
<name>E6U668_ETHHY</name>
<dbReference type="InterPro" id="IPR025937">
    <property type="entry name" value="PDGLE_dom"/>
</dbReference>
<feature type="transmembrane region" description="Helical" evidence="7">
    <location>
        <begin position="68"/>
        <end position="93"/>
    </location>
</feature>
<evidence type="ECO:0000256" key="2">
    <source>
        <dbReference type="ARBA" id="ARBA00022448"/>
    </source>
</evidence>
<feature type="domain" description="PDGLE" evidence="8">
    <location>
        <begin position="249"/>
        <end position="336"/>
    </location>
</feature>
<keyword evidence="10" id="KW-1185">Reference proteome</keyword>
<dbReference type="Pfam" id="PF13190">
    <property type="entry name" value="PDGLE"/>
    <property type="match status" value="1"/>
</dbReference>
<feature type="transmembrane region" description="Helical" evidence="7">
    <location>
        <begin position="311"/>
        <end position="336"/>
    </location>
</feature>
<dbReference type="GO" id="GO:0000041">
    <property type="term" value="P:transition metal ion transport"/>
    <property type="evidence" value="ECO:0007669"/>
    <property type="project" value="InterPro"/>
</dbReference>
<feature type="transmembrane region" description="Helical" evidence="7">
    <location>
        <begin position="243"/>
        <end position="265"/>
    </location>
</feature>
<protein>
    <submittedName>
        <fullName evidence="9">Cobalamin (Vitamin B12) biosynthesis CbiM protein</fullName>
    </submittedName>
</protein>
<evidence type="ECO:0000313" key="10">
    <source>
        <dbReference type="Proteomes" id="UP000001551"/>
    </source>
</evidence>
<evidence type="ECO:0000256" key="7">
    <source>
        <dbReference type="SAM" id="Phobius"/>
    </source>
</evidence>
<keyword evidence="4 7" id="KW-0812">Transmembrane</keyword>
<comment type="subcellular location">
    <subcellularLocation>
        <location evidence="1">Cell membrane</location>
        <topology evidence="1">Multi-pass membrane protein</topology>
    </subcellularLocation>
</comment>
<accession>E6U668</accession>
<dbReference type="InterPro" id="IPR002751">
    <property type="entry name" value="CbiM/NikMN"/>
</dbReference>
<feature type="transmembrane region" description="Helical" evidence="7">
    <location>
        <begin position="145"/>
        <end position="164"/>
    </location>
</feature>
<keyword evidence="3" id="KW-1003">Cell membrane</keyword>
<dbReference type="EMBL" id="CP002400">
    <property type="protein sequence ID" value="ADU26835.1"/>
    <property type="molecule type" value="Genomic_DNA"/>
</dbReference>
<evidence type="ECO:0000256" key="3">
    <source>
        <dbReference type="ARBA" id="ARBA00022475"/>
    </source>
</evidence>
<keyword evidence="2" id="KW-0813">Transport</keyword>
<evidence type="ECO:0000256" key="5">
    <source>
        <dbReference type="ARBA" id="ARBA00022989"/>
    </source>
</evidence>
<proteinExistence type="predicted"/>
<reference evidence="9 10" key="1">
    <citation type="submission" date="2010-12" db="EMBL/GenBank/DDBJ databases">
        <title>Complete sequence of Ethanoligenens harbinense YUAN-3.</title>
        <authorList>
            <person name="Lucas S."/>
            <person name="Copeland A."/>
            <person name="Lapidus A."/>
            <person name="Cheng J.-F."/>
            <person name="Bruce D."/>
            <person name="Goodwin L."/>
            <person name="Pitluck S."/>
            <person name="Chertkov O."/>
            <person name="Misra M."/>
            <person name="Detter J.C."/>
            <person name="Han C."/>
            <person name="Tapia R."/>
            <person name="Land M."/>
            <person name="Hauser L."/>
            <person name="Jeffries C."/>
            <person name="Kyrpides N."/>
            <person name="Ivanova N."/>
            <person name="Mikhailova N."/>
            <person name="Wang A."/>
            <person name="Mouttaki H."/>
            <person name="He Z."/>
            <person name="Zhou J."/>
            <person name="Hemme C.L."/>
            <person name="Woyke T."/>
        </authorList>
    </citation>
    <scope>NUCLEOTIDE SEQUENCE [LARGE SCALE GENOMIC DNA]</scope>
    <source>
        <strain evidence="10">DSM 18485 / JCM 12961 / CGMCC 1.5033 / YUAN-3</strain>
    </source>
</reference>
<sequence>MHIPDGYLSPQTTIPAIAGMVPVWIVAFNQVKKKLGERRVPTLALCAAFSFVIMAFNVPVAGGSSAHAVGAVFIAILLGPWAATISVSTTLLIQAFVFGDGGIMAFGINCLNMAVVMPFTGYAIYKWITGRSKPGSRRNLVGSLIGSYAGLNLAAFCASVEFGIQPLLFKAANGSALYCPYPLSVSIPAMMFAHGLVAGPVEAVITAAAVAYVAKFAPQLFARESLESIKEPEISFWKRYKALLIPLGVLILLAPLGLLATGTAWGEWSGGEIKKAIGYIPAGFAAMADKWKALLPDYSLPVLGNGAAGSITGYILSAIIGIALIVGLILLSSALVMKAQKGKIKSGNAK</sequence>
<keyword evidence="6 7" id="KW-0472">Membrane</keyword>
<dbReference type="Proteomes" id="UP000001551">
    <property type="component" value="Chromosome"/>
</dbReference>
<feature type="transmembrane region" description="Helical" evidence="7">
    <location>
        <begin position="43"/>
        <end position="62"/>
    </location>
</feature>
<dbReference type="AlphaFoldDB" id="E6U668"/>
<evidence type="ECO:0000256" key="4">
    <source>
        <dbReference type="ARBA" id="ARBA00022692"/>
    </source>
</evidence>
<dbReference type="KEGG" id="eha:Ethha_1295"/>
<dbReference type="Pfam" id="PF01891">
    <property type="entry name" value="CbiM"/>
    <property type="match status" value="1"/>
</dbReference>
<feature type="transmembrane region" description="Helical" evidence="7">
    <location>
        <begin position="12"/>
        <end position="31"/>
    </location>
</feature>
<dbReference type="PANTHER" id="PTHR34229">
    <property type="entry name" value="METAL TRANSPORT PROTEIN HI_1621-RELATED"/>
    <property type="match status" value="1"/>
</dbReference>
<dbReference type="GO" id="GO:0005886">
    <property type="term" value="C:plasma membrane"/>
    <property type="evidence" value="ECO:0007669"/>
    <property type="project" value="UniProtKB-SubCell"/>
</dbReference>
<dbReference type="RefSeq" id="WP_013485190.1">
    <property type="nucleotide sequence ID" value="NC_014828.1"/>
</dbReference>
<dbReference type="eggNOG" id="COG0310">
    <property type="taxonomic scope" value="Bacteria"/>
</dbReference>
<dbReference type="PANTHER" id="PTHR34229:SF1">
    <property type="entry name" value="METAL TRANSPORT PROTEIN HI_1621-RELATED"/>
    <property type="match status" value="1"/>
</dbReference>
<dbReference type="HOGENOM" id="CLU_052508_2_0_9"/>
<organism evidence="9 10">
    <name type="scientific">Ethanoligenens harbinense (strain DSM 18485 / JCM 12961 / CGMCC 1.5033 / YUAN-3)</name>
    <dbReference type="NCBI Taxonomy" id="663278"/>
    <lineage>
        <taxon>Bacteria</taxon>
        <taxon>Bacillati</taxon>
        <taxon>Bacillota</taxon>
        <taxon>Clostridia</taxon>
        <taxon>Eubacteriales</taxon>
        <taxon>Oscillospiraceae</taxon>
        <taxon>Ethanoligenens</taxon>
    </lineage>
</organism>
<keyword evidence="5 7" id="KW-1133">Transmembrane helix</keyword>
<dbReference type="Gene3D" id="1.10.1760.20">
    <property type="match status" value="1"/>
</dbReference>
<evidence type="ECO:0000259" key="8">
    <source>
        <dbReference type="Pfam" id="PF13190"/>
    </source>
</evidence>